<keyword evidence="3" id="KW-0472">Membrane</keyword>
<feature type="region of interest" description="Disordered" evidence="2">
    <location>
        <begin position="88"/>
        <end position="156"/>
    </location>
</feature>
<dbReference type="PANTHER" id="PTHR37206">
    <property type="entry name" value="TRANSMEMBRANE PROTEIN"/>
    <property type="match status" value="1"/>
</dbReference>
<dbReference type="InParanoid" id="A0A1S3BA65"/>
<proteinExistence type="predicted"/>
<gene>
    <name evidence="5" type="primary">LOC103487835</name>
</gene>
<keyword evidence="1" id="KW-0175">Coiled coil</keyword>
<dbReference type="GeneID" id="103487835"/>
<name>A0A1S3BA65_CUCME</name>
<dbReference type="FunCoup" id="A0A1S3BA65">
    <property type="interactions" value="8"/>
</dbReference>
<evidence type="ECO:0000256" key="1">
    <source>
        <dbReference type="SAM" id="Coils"/>
    </source>
</evidence>
<dbReference type="Proteomes" id="UP001652600">
    <property type="component" value="Chromosome 12"/>
</dbReference>
<feature type="coiled-coil region" evidence="1">
    <location>
        <begin position="220"/>
        <end position="254"/>
    </location>
</feature>
<evidence type="ECO:0000256" key="2">
    <source>
        <dbReference type="SAM" id="MobiDB-lite"/>
    </source>
</evidence>
<accession>A0A1S3BA65</accession>
<feature type="transmembrane region" description="Helical" evidence="3">
    <location>
        <begin position="190"/>
        <end position="208"/>
    </location>
</feature>
<dbReference type="SMR" id="A0A1S3BA65"/>
<dbReference type="eggNOG" id="ENOG502S6ZN">
    <property type="taxonomic scope" value="Eukaryota"/>
</dbReference>
<dbReference type="KEGG" id="cmo:103487835"/>
<dbReference type="AlphaFoldDB" id="A0A1S3BA65"/>
<dbReference type="PANTHER" id="PTHR37206:SF1">
    <property type="entry name" value="TRANSMEMBRANE PROTEIN"/>
    <property type="match status" value="1"/>
</dbReference>
<feature type="compositionally biased region" description="Low complexity" evidence="2">
    <location>
        <begin position="110"/>
        <end position="137"/>
    </location>
</feature>
<protein>
    <submittedName>
        <fullName evidence="5">Uncharacterized protein LOC103487835</fullName>
    </submittedName>
</protein>
<dbReference type="OrthoDB" id="1087988at2759"/>
<sequence length="268" mass="30610">MDRLHLKPQLEWNNFIFFVCSMNTAQISLLFQTQNYSSISLFSNWVSVLMADDESRSVFDWGNSPPFNSYQSSSMVVIRDSPPKDDFSVFPPSKHENLQPPSIGEDERGSPVSFQSNSPSSSFRSSQSSSSFSSFSFSDDEASHPHSPKPSGSQIQKPMVTSRWLLWGVQILRLRITAMASTIWSNAAFWLFSPAGRIGLLVTLLWLYKRARKRRLRRSTNQLKMMMKEKDEKISQLMQQVAQLNRSLILAQQKVLPSNWKMKQDGSV</sequence>
<keyword evidence="3" id="KW-0812">Transmembrane</keyword>
<keyword evidence="4" id="KW-1185">Reference proteome</keyword>
<evidence type="ECO:0000313" key="5">
    <source>
        <dbReference type="RefSeq" id="XP_008444586.2"/>
    </source>
</evidence>
<organism evidence="4 5">
    <name type="scientific">Cucumis melo</name>
    <name type="common">Muskmelon</name>
    <dbReference type="NCBI Taxonomy" id="3656"/>
    <lineage>
        <taxon>Eukaryota</taxon>
        <taxon>Viridiplantae</taxon>
        <taxon>Streptophyta</taxon>
        <taxon>Embryophyta</taxon>
        <taxon>Tracheophyta</taxon>
        <taxon>Spermatophyta</taxon>
        <taxon>Magnoliopsida</taxon>
        <taxon>eudicotyledons</taxon>
        <taxon>Gunneridae</taxon>
        <taxon>Pentapetalae</taxon>
        <taxon>rosids</taxon>
        <taxon>fabids</taxon>
        <taxon>Cucurbitales</taxon>
        <taxon>Cucurbitaceae</taxon>
        <taxon>Benincaseae</taxon>
        <taxon>Cucumis</taxon>
    </lineage>
</organism>
<evidence type="ECO:0000313" key="4">
    <source>
        <dbReference type="Proteomes" id="UP001652600"/>
    </source>
</evidence>
<reference evidence="5" key="1">
    <citation type="submission" date="2025-08" db="UniProtKB">
        <authorList>
            <consortium name="RefSeq"/>
        </authorList>
    </citation>
    <scope>IDENTIFICATION</scope>
    <source>
        <tissue evidence="5">Stem</tissue>
    </source>
</reference>
<keyword evidence="3" id="KW-1133">Transmembrane helix</keyword>
<dbReference type="RefSeq" id="XP_008444586.2">
    <property type="nucleotide sequence ID" value="XM_008446364.3"/>
</dbReference>
<evidence type="ECO:0000256" key="3">
    <source>
        <dbReference type="SAM" id="Phobius"/>
    </source>
</evidence>
<feature type="compositionally biased region" description="Basic and acidic residues" evidence="2">
    <location>
        <begin position="88"/>
        <end position="97"/>
    </location>
</feature>